<gene>
    <name evidence="2" type="ORF">C450_19271</name>
</gene>
<dbReference type="GO" id="GO:0048038">
    <property type="term" value="F:quinone binding"/>
    <property type="evidence" value="ECO:0007669"/>
    <property type="project" value="InterPro"/>
</dbReference>
<dbReference type="EMBL" id="AOME01000088">
    <property type="protein sequence ID" value="EMA48590.1"/>
    <property type="molecule type" value="Genomic_DNA"/>
</dbReference>
<dbReference type="AlphaFoldDB" id="M0MVY8"/>
<dbReference type="Pfam" id="PF00346">
    <property type="entry name" value="Complex1_49kDa"/>
    <property type="match status" value="1"/>
</dbReference>
<sequence>MAEGEYIPDLIASLASLDIVLGEVDR</sequence>
<keyword evidence="3" id="KW-1185">Reference proteome</keyword>
<reference evidence="2 3" key="1">
    <citation type="journal article" date="2014" name="PLoS Genet.">
        <title>Phylogenetically driven sequencing of extremely halophilic archaea reveals strategies for static and dynamic osmo-response.</title>
        <authorList>
            <person name="Becker E.A."/>
            <person name="Seitzer P.M."/>
            <person name="Tritt A."/>
            <person name="Larsen D."/>
            <person name="Krusor M."/>
            <person name="Yao A.I."/>
            <person name="Wu D."/>
            <person name="Madern D."/>
            <person name="Eisen J.A."/>
            <person name="Darling A.E."/>
            <person name="Facciotti M.T."/>
        </authorList>
    </citation>
    <scope>NUCLEOTIDE SEQUENCE [LARGE SCALE GENOMIC DNA]</scope>
    <source>
        <strain evidence="2 3">DSM 8989</strain>
    </source>
</reference>
<dbReference type="Proteomes" id="UP000011625">
    <property type="component" value="Unassembled WGS sequence"/>
</dbReference>
<accession>M0MVY8</accession>
<evidence type="ECO:0000259" key="1">
    <source>
        <dbReference type="Pfam" id="PF00346"/>
    </source>
</evidence>
<comment type="caution">
    <text evidence="2">The sequence shown here is derived from an EMBL/GenBank/DDBJ whole genome shotgun (WGS) entry which is preliminary data.</text>
</comment>
<proteinExistence type="predicted"/>
<dbReference type="GO" id="GO:0016651">
    <property type="term" value="F:oxidoreductase activity, acting on NAD(P)H"/>
    <property type="evidence" value="ECO:0007669"/>
    <property type="project" value="InterPro"/>
</dbReference>
<feature type="domain" description="NADH-quinone oxidoreductase subunit D" evidence="1">
    <location>
        <begin position="1"/>
        <end position="26"/>
    </location>
</feature>
<name>M0MVY8_9EURY</name>
<evidence type="ECO:0000313" key="3">
    <source>
        <dbReference type="Proteomes" id="UP000011625"/>
    </source>
</evidence>
<dbReference type="InterPro" id="IPR001135">
    <property type="entry name" value="NADH_Q_OxRdtase_suD"/>
</dbReference>
<organism evidence="2 3">
    <name type="scientific">Halococcus salifodinae DSM 8989</name>
    <dbReference type="NCBI Taxonomy" id="1227456"/>
    <lineage>
        <taxon>Archaea</taxon>
        <taxon>Methanobacteriati</taxon>
        <taxon>Methanobacteriota</taxon>
        <taxon>Stenosarchaea group</taxon>
        <taxon>Halobacteria</taxon>
        <taxon>Halobacteriales</taxon>
        <taxon>Halococcaceae</taxon>
        <taxon>Halococcus</taxon>
    </lineage>
</organism>
<dbReference type="GO" id="GO:0051287">
    <property type="term" value="F:NAD binding"/>
    <property type="evidence" value="ECO:0007669"/>
    <property type="project" value="InterPro"/>
</dbReference>
<evidence type="ECO:0000313" key="2">
    <source>
        <dbReference type="EMBL" id="EMA48590.1"/>
    </source>
</evidence>
<protein>
    <submittedName>
        <fullName evidence="2">NADH-ubiquinone oxidoreductase chain 49kDa</fullName>
    </submittedName>
</protein>
<keyword evidence="2" id="KW-0830">Ubiquinone</keyword>